<reference evidence="1" key="1">
    <citation type="submission" date="2024-09" db="EMBL/GenBank/DDBJ databases">
        <title>Black Yeasts Isolated from many extreme environments.</title>
        <authorList>
            <person name="Coleine C."/>
            <person name="Stajich J.E."/>
            <person name="Selbmann L."/>
        </authorList>
    </citation>
    <scope>NUCLEOTIDE SEQUENCE</scope>
    <source>
        <strain evidence="1">CCFEE 5737</strain>
    </source>
</reference>
<comment type="caution">
    <text evidence="1">The sequence shown here is derived from an EMBL/GenBank/DDBJ whole genome shotgun (WGS) entry which is preliminary data.</text>
</comment>
<dbReference type="Proteomes" id="UP001186974">
    <property type="component" value="Unassembled WGS sequence"/>
</dbReference>
<gene>
    <name evidence="1" type="ORF">LTS18_003905</name>
</gene>
<dbReference type="EMBL" id="JAWDJW010000921">
    <property type="protein sequence ID" value="KAK3079787.1"/>
    <property type="molecule type" value="Genomic_DNA"/>
</dbReference>
<organism evidence="1 2">
    <name type="scientific">Coniosporium uncinatum</name>
    <dbReference type="NCBI Taxonomy" id="93489"/>
    <lineage>
        <taxon>Eukaryota</taxon>
        <taxon>Fungi</taxon>
        <taxon>Dikarya</taxon>
        <taxon>Ascomycota</taxon>
        <taxon>Pezizomycotina</taxon>
        <taxon>Dothideomycetes</taxon>
        <taxon>Dothideomycetes incertae sedis</taxon>
        <taxon>Coniosporium</taxon>
    </lineage>
</organism>
<keyword evidence="2" id="KW-1185">Reference proteome</keyword>
<protein>
    <submittedName>
        <fullName evidence="1">Uncharacterized protein</fullName>
    </submittedName>
</protein>
<evidence type="ECO:0000313" key="1">
    <source>
        <dbReference type="EMBL" id="KAK3079787.1"/>
    </source>
</evidence>
<accession>A0ACC3DT16</accession>
<feature type="non-terminal residue" evidence="1">
    <location>
        <position position="410"/>
    </location>
</feature>
<name>A0ACC3DT16_9PEZI</name>
<proteinExistence type="predicted"/>
<evidence type="ECO:0000313" key="2">
    <source>
        <dbReference type="Proteomes" id="UP001186974"/>
    </source>
</evidence>
<sequence>MAPIFISIALLALFAFPLARCAPAPQGLRGSPSLGGFSASNDLTTGDTNDIEYKLAPGQKEDAKIGYYLHFENNPSPQPIRGSKGGSEPGPRNLLLDQMESDKLAPPGTDHTGVINAQWPMGLSHSKLGLDNAGWSKQENTKVMPDATAMAGVDMRLEPGAYRELHWHVASEWALMLNGSVRLQAINEKGESFVDDLRAGDVWFFPAGVPHSIQALETGAEFMLVFDDGDFTEDNTFLVSEIFAHNPKEVLAKDLNIPIAAFDNIPAGELFIFPGTPAPKDISKQNITNSNGALPQNQTYSYHFSEQEAMQVPGGSVKVIDPLSFPIAAKFSAAIVTIKPGAMREIHWHPTSDEWSFFLAGKARATLFTPPSNANTFDYRAGDVAYFPQSNSHYIENVGDEDVVMLEVLQ</sequence>